<protein>
    <recommendedName>
        <fullName evidence="3">Pseudouridine synthase</fullName>
        <ecNumber evidence="3">5.4.99.-</ecNumber>
    </recommendedName>
</protein>
<evidence type="ECO:0000259" key="4">
    <source>
        <dbReference type="Pfam" id="PF00849"/>
    </source>
</evidence>
<dbReference type="CDD" id="cd02869">
    <property type="entry name" value="PseudoU_synth_RluA_like"/>
    <property type="match status" value="1"/>
</dbReference>
<dbReference type="Pfam" id="PF00849">
    <property type="entry name" value="PseudoU_synth_2"/>
    <property type="match status" value="1"/>
</dbReference>
<sequence length="238" mass="27190">MKHSLEIIFENDNFIAVNKPSGLLSVPDRMQSEVSLKDILLDKYGEIFTVHRLDKDTSGVIVFAKNEQTHKHLSQQFEQRETEKFYVGLVLGRLSVPSGLIDMPIIEHPVKKGVMTTNRKGKASQTAYQVLEEFNNYSWMQFQIFTGRTHQIRVHMKHLGHAIVCDEVYGDGHPVLLSAIKKKFKLGKDVLEEKPLLNRLALHAQKLIVKDEEGNAHVLEAAVPKDMRATLNQLEKWN</sequence>
<keyword evidence="3" id="KW-0413">Isomerase</keyword>
<dbReference type="GO" id="GO:0000455">
    <property type="term" value="P:enzyme-directed rRNA pseudouridine synthesis"/>
    <property type="evidence" value="ECO:0007669"/>
    <property type="project" value="TreeGrafter"/>
</dbReference>
<dbReference type="AlphaFoldDB" id="A0A9E2W9K8"/>
<evidence type="ECO:0000256" key="1">
    <source>
        <dbReference type="ARBA" id="ARBA00010876"/>
    </source>
</evidence>
<dbReference type="InterPro" id="IPR006225">
    <property type="entry name" value="PsdUridine_synth_RluC/D"/>
</dbReference>
<dbReference type="InterPro" id="IPR006224">
    <property type="entry name" value="PsdUridine_synth_RluA-like_CS"/>
</dbReference>
<gene>
    <name evidence="5" type="ORF">KTO63_21915</name>
</gene>
<dbReference type="NCBIfam" id="TIGR00005">
    <property type="entry name" value="rluA_subfam"/>
    <property type="match status" value="1"/>
</dbReference>
<dbReference type="InterPro" id="IPR050188">
    <property type="entry name" value="RluA_PseudoU_synthase"/>
</dbReference>
<evidence type="ECO:0000256" key="2">
    <source>
        <dbReference type="PIRSR" id="PIRSR606225-1"/>
    </source>
</evidence>
<dbReference type="PROSITE" id="PS01129">
    <property type="entry name" value="PSI_RLU"/>
    <property type="match status" value="1"/>
</dbReference>
<dbReference type="InterPro" id="IPR006145">
    <property type="entry name" value="PsdUridine_synth_RsuA/RluA"/>
</dbReference>
<keyword evidence="6" id="KW-1185">Reference proteome</keyword>
<comment type="function">
    <text evidence="3">Responsible for synthesis of pseudouridine from uracil.</text>
</comment>
<dbReference type="PANTHER" id="PTHR21600:SF87">
    <property type="entry name" value="RNA PSEUDOURIDYLATE SYNTHASE DOMAIN-CONTAINING PROTEIN 1"/>
    <property type="match status" value="1"/>
</dbReference>
<comment type="catalytic activity">
    <reaction evidence="3">
        <text>a uridine in RNA = a pseudouridine in RNA</text>
        <dbReference type="Rhea" id="RHEA:48348"/>
        <dbReference type="Rhea" id="RHEA-COMP:12068"/>
        <dbReference type="Rhea" id="RHEA-COMP:12069"/>
        <dbReference type="ChEBI" id="CHEBI:65314"/>
        <dbReference type="ChEBI" id="CHEBI:65315"/>
    </reaction>
</comment>
<evidence type="ECO:0000313" key="5">
    <source>
        <dbReference type="EMBL" id="MBV4359837.1"/>
    </source>
</evidence>
<reference evidence="5" key="1">
    <citation type="submission" date="2021-06" db="EMBL/GenBank/DDBJ databases">
        <authorList>
            <person name="Huq M.A."/>
        </authorList>
    </citation>
    <scope>NUCLEOTIDE SEQUENCE</scope>
    <source>
        <strain evidence="5">MAH-26</strain>
    </source>
</reference>
<organism evidence="5 6">
    <name type="scientific">Pinibacter aurantiacus</name>
    <dbReference type="NCBI Taxonomy" id="2851599"/>
    <lineage>
        <taxon>Bacteria</taxon>
        <taxon>Pseudomonadati</taxon>
        <taxon>Bacteroidota</taxon>
        <taxon>Chitinophagia</taxon>
        <taxon>Chitinophagales</taxon>
        <taxon>Chitinophagaceae</taxon>
        <taxon>Pinibacter</taxon>
    </lineage>
</organism>
<accession>A0A9E2W9K8</accession>
<dbReference type="PANTHER" id="PTHR21600">
    <property type="entry name" value="MITOCHONDRIAL RNA PSEUDOURIDINE SYNTHASE"/>
    <property type="match status" value="1"/>
</dbReference>
<evidence type="ECO:0000313" key="6">
    <source>
        <dbReference type="Proteomes" id="UP000812270"/>
    </source>
</evidence>
<comment type="caution">
    <text evidence="5">The sequence shown here is derived from an EMBL/GenBank/DDBJ whole genome shotgun (WGS) entry which is preliminary data.</text>
</comment>
<dbReference type="EMBL" id="JAHSPG010000016">
    <property type="protein sequence ID" value="MBV4359837.1"/>
    <property type="molecule type" value="Genomic_DNA"/>
</dbReference>
<dbReference type="Proteomes" id="UP000812270">
    <property type="component" value="Unassembled WGS sequence"/>
</dbReference>
<comment type="similarity">
    <text evidence="1 3">Belongs to the pseudouridine synthase RluA family.</text>
</comment>
<evidence type="ECO:0000256" key="3">
    <source>
        <dbReference type="RuleBase" id="RU362028"/>
    </source>
</evidence>
<dbReference type="RefSeq" id="WP_217794100.1">
    <property type="nucleotide sequence ID" value="NZ_JAHSPG010000016.1"/>
</dbReference>
<dbReference type="GO" id="GO:0009982">
    <property type="term" value="F:pseudouridine synthase activity"/>
    <property type="evidence" value="ECO:0007669"/>
    <property type="project" value="InterPro"/>
</dbReference>
<feature type="domain" description="Pseudouridine synthase RsuA/RluA-like" evidence="4">
    <location>
        <begin position="13"/>
        <end position="158"/>
    </location>
</feature>
<proteinExistence type="inferred from homology"/>
<feature type="active site" evidence="2">
    <location>
        <position position="54"/>
    </location>
</feature>
<dbReference type="GO" id="GO:0003723">
    <property type="term" value="F:RNA binding"/>
    <property type="evidence" value="ECO:0007669"/>
    <property type="project" value="InterPro"/>
</dbReference>
<dbReference type="EC" id="5.4.99.-" evidence="3"/>
<name>A0A9E2W9K8_9BACT</name>